<proteinExistence type="predicted"/>
<keyword evidence="6" id="KW-0282">Flagellum</keyword>
<feature type="region of interest" description="Disordered" evidence="3">
    <location>
        <begin position="113"/>
        <end position="139"/>
    </location>
</feature>
<protein>
    <submittedName>
        <fullName evidence="6">Flagellar motor protein MotB</fullName>
    </submittedName>
</protein>
<evidence type="ECO:0000313" key="6">
    <source>
        <dbReference type="EMBL" id="WDR07055.1"/>
    </source>
</evidence>
<evidence type="ECO:0000313" key="7">
    <source>
        <dbReference type="Proteomes" id="UP001222118"/>
    </source>
</evidence>
<dbReference type="Pfam" id="PF13677">
    <property type="entry name" value="MotB_plug"/>
    <property type="match status" value="1"/>
</dbReference>
<reference evidence="6 7" key="1">
    <citation type="submission" date="2023-02" db="EMBL/GenBank/DDBJ databases">
        <title>Devosia chondri sp. nov., isolated from the phycosphere of marine algae.</title>
        <authorList>
            <person name="Kim J.M."/>
            <person name="Lee J.K."/>
            <person name="Choi B.J."/>
            <person name="Bayburt H."/>
            <person name="Jeon C.O."/>
        </authorList>
    </citation>
    <scope>NUCLEOTIDE SEQUENCE [LARGE SCALE GENOMIC DNA]</scope>
    <source>
        <strain evidence="6 7">G2-5</strain>
    </source>
</reference>
<keyword evidence="6" id="KW-0966">Cell projection</keyword>
<gene>
    <name evidence="6" type="ORF">PSQ90_06360</name>
</gene>
<accession>A0ABY7Z093</accession>
<dbReference type="RefSeq" id="WP_282212568.1">
    <property type="nucleotide sequence ID" value="NZ_CP118247.1"/>
</dbReference>
<evidence type="ECO:0000256" key="2">
    <source>
        <dbReference type="ARBA" id="ARBA00023136"/>
    </source>
</evidence>
<feature type="domain" description="Motility protein B-like N-terminal" evidence="5">
    <location>
        <begin position="8"/>
        <end position="54"/>
    </location>
</feature>
<keyword evidence="6" id="KW-0969">Cilium</keyword>
<evidence type="ECO:0000256" key="4">
    <source>
        <dbReference type="SAM" id="Phobius"/>
    </source>
</evidence>
<name>A0ABY7Z093_9HYPH</name>
<keyword evidence="7" id="KW-1185">Reference proteome</keyword>
<evidence type="ECO:0000256" key="3">
    <source>
        <dbReference type="SAM" id="MobiDB-lite"/>
    </source>
</evidence>
<feature type="transmembrane region" description="Helical" evidence="4">
    <location>
        <begin position="14"/>
        <end position="35"/>
    </location>
</feature>
<comment type="subcellular location">
    <subcellularLocation>
        <location evidence="1">Membrane</location>
    </subcellularLocation>
</comment>
<keyword evidence="2 4" id="KW-0472">Membrane</keyword>
<keyword evidence="4" id="KW-1133">Transmembrane helix</keyword>
<dbReference type="EMBL" id="CP118247">
    <property type="protein sequence ID" value="WDR07055.1"/>
    <property type="molecule type" value="Genomic_DNA"/>
</dbReference>
<keyword evidence="4" id="KW-0812">Transmembrane</keyword>
<evidence type="ECO:0000256" key="1">
    <source>
        <dbReference type="ARBA" id="ARBA00004370"/>
    </source>
</evidence>
<sequence length="139" mass="15270">MAMRKKVGGGAPEWMVTFGDLMSILVCFFVLLISFSIQDTKKLQVVAGSMREAFGSSDNRRLSGVIEQSGNPAREFVKDASDDLIDMEKVSISSTKSDKNRMQGVEANTFEIEKTPSTPSSASRWLPLPYGRLGSRCPN</sequence>
<organism evidence="6 7">
    <name type="scientific">Devosia rhodophyticola</name>
    <dbReference type="NCBI Taxonomy" id="3026423"/>
    <lineage>
        <taxon>Bacteria</taxon>
        <taxon>Pseudomonadati</taxon>
        <taxon>Pseudomonadota</taxon>
        <taxon>Alphaproteobacteria</taxon>
        <taxon>Hyphomicrobiales</taxon>
        <taxon>Devosiaceae</taxon>
        <taxon>Devosia</taxon>
    </lineage>
</organism>
<evidence type="ECO:0000259" key="5">
    <source>
        <dbReference type="Pfam" id="PF13677"/>
    </source>
</evidence>
<dbReference type="Proteomes" id="UP001222118">
    <property type="component" value="Chromosome"/>
</dbReference>
<dbReference type="InterPro" id="IPR025713">
    <property type="entry name" value="MotB-like_N_dom"/>
</dbReference>